<dbReference type="EMBL" id="DS268171">
    <property type="protein sequence ID" value="KMU79170.1"/>
    <property type="molecule type" value="Genomic_DNA"/>
</dbReference>
<evidence type="ECO:0000313" key="1">
    <source>
        <dbReference type="EMBL" id="KMU79170.1"/>
    </source>
</evidence>
<accession>A0A0J8R443</accession>
<name>A0A0J8R443_COCIT</name>
<sequence length="64" mass="7273">MRNNTQFSDKSDKKGITLLVNDGERDHLNIRDFDVDQGKASVLSRLFSTLGTFLSRARGGRNRF</sequence>
<dbReference type="AlphaFoldDB" id="A0A0J8R443"/>
<proteinExistence type="predicted"/>
<evidence type="ECO:0000313" key="2">
    <source>
        <dbReference type="Proteomes" id="UP000054559"/>
    </source>
</evidence>
<organism evidence="1 2">
    <name type="scientific">Coccidioides immitis RMSCC 3703</name>
    <dbReference type="NCBI Taxonomy" id="454286"/>
    <lineage>
        <taxon>Eukaryota</taxon>
        <taxon>Fungi</taxon>
        <taxon>Dikarya</taxon>
        <taxon>Ascomycota</taxon>
        <taxon>Pezizomycotina</taxon>
        <taxon>Eurotiomycetes</taxon>
        <taxon>Eurotiomycetidae</taxon>
        <taxon>Onygenales</taxon>
        <taxon>Onygenaceae</taxon>
        <taxon>Coccidioides</taxon>
    </lineage>
</organism>
<gene>
    <name evidence="1" type="ORF">CISG_07533</name>
</gene>
<dbReference type="Proteomes" id="UP000054559">
    <property type="component" value="Unassembled WGS sequence"/>
</dbReference>
<reference evidence="2" key="1">
    <citation type="journal article" date="2010" name="Genome Res.">
        <title>Population genomic sequencing of Coccidioides fungi reveals recent hybridization and transposon control.</title>
        <authorList>
            <person name="Neafsey D.E."/>
            <person name="Barker B.M."/>
            <person name="Sharpton T.J."/>
            <person name="Stajich J.E."/>
            <person name="Park D.J."/>
            <person name="Whiston E."/>
            <person name="Hung C.-Y."/>
            <person name="McMahan C."/>
            <person name="White J."/>
            <person name="Sykes S."/>
            <person name="Heiman D."/>
            <person name="Young S."/>
            <person name="Zeng Q."/>
            <person name="Abouelleil A."/>
            <person name="Aftuck L."/>
            <person name="Bessette D."/>
            <person name="Brown A."/>
            <person name="FitzGerald M."/>
            <person name="Lui A."/>
            <person name="Macdonald J.P."/>
            <person name="Priest M."/>
            <person name="Orbach M.J."/>
            <person name="Galgiani J.N."/>
            <person name="Kirkland T.N."/>
            <person name="Cole G.T."/>
            <person name="Birren B.W."/>
            <person name="Henn M.R."/>
            <person name="Taylor J.W."/>
            <person name="Rounsley S.D."/>
        </authorList>
    </citation>
    <scope>NUCLEOTIDE SEQUENCE [LARGE SCALE GENOMIC DNA]</scope>
    <source>
        <strain evidence="2">RMSCC 3703</strain>
    </source>
</reference>
<protein>
    <submittedName>
        <fullName evidence="1">Uncharacterized protein</fullName>
    </submittedName>
</protein>